<evidence type="ECO:0000256" key="1">
    <source>
        <dbReference type="SAM" id="SignalP"/>
    </source>
</evidence>
<feature type="signal peptide" evidence="1">
    <location>
        <begin position="1"/>
        <end position="19"/>
    </location>
</feature>
<feature type="chain" id="PRO_5046570170" evidence="1">
    <location>
        <begin position="20"/>
        <end position="84"/>
    </location>
</feature>
<accession>A0ABN9YA13</accession>
<keyword evidence="1" id="KW-0732">Signal</keyword>
<dbReference type="Proteomes" id="UP001189429">
    <property type="component" value="Unassembled WGS sequence"/>
</dbReference>
<sequence>MALTCLAFAPWCRLRLVSQLPFGTGDRVMVVSGSSQAQCGKGIEGFEVAPDADSFTGSGASHVAHFYMVSEGQPGPLIVCYCHQ</sequence>
<proteinExistence type="predicted"/>
<protein>
    <submittedName>
        <fullName evidence="2">Uncharacterized protein</fullName>
    </submittedName>
</protein>
<dbReference type="EMBL" id="CAUYUJ010022213">
    <property type="protein sequence ID" value="CAK0909533.1"/>
    <property type="molecule type" value="Genomic_DNA"/>
</dbReference>
<reference evidence="2" key="1">
    <citation type="submission" date="2023-10" db="EMBL/GenBank/DDBJ databases">
        <authorList>
            <person name="Chen Y."/>
            <person name="Shah S."/>
            <person name="Dougan E. K."/>
            <person name="Thang M."/>
            <person name="Chan C."/>
        </authorList>
    </citation>
    <scope>NUCLEOTIDE SEQUENCE [LARGE SCALE GENOMIC DNA]</scope>
</reference>
<evidence type="ECO:0000313" key="3">
    <source>
        <dbReference type="Proteomes" id="UP001189429"/>
    </source>
</evidence>
<name>A0ABN9YA13_9DINO</name>
<gene>
    <name evidence="2" type="ORF">PCOR1329_LOCUS83914</name>
</gene>
<feature type="non-terminal residue" evidence="2">
    <location>
        <position position="84"/>
    </location>
</feature>
<comment type="caution">
    <text evidence="2">The sequence shown here is derived from an EMBL/GenBank/DDBJ whole genome shotgun (WGS) entry which is preliminary data.</text>
</comment>
<evidence type="ECO:0000313" key="2">
    <source>
        <dbReference type="EMBL" id="CAK0909533.1"/>
    </source>
</evidence>
<keyword evidence="3" id="KW-1185">Reference proteome</keyword>
<organism evidence="2 3">
    <name type="scientific">Prorocentrum cordatum</name>
    <dbReference type="NCBI Taxonomy" id="2364126"/>
    <lineage>
        <taxon>Eukaryota</taxon>
        <taxon>Sar</taxon>
        <taxon>Alveolata</taxon>
        <taxon>Dinophyceae</taxon>
        <taxon>Prorocentrales</taxon>
        <taxon>Prorocentraceae</taxon>
        <taxon>Prorocentrum</taxon>
    </lineage>
</organism>